<accession>A0A1H1QBZ4</accession>
<keyword evidence="2" id="KW-1003">Cell membrane</keyword>
<evidence type="ECO:0000256" key="2">
    <source>
        <dbReference type="ARBA" id="ARBA00022475"/>
    </source>
</evidence>
<evidence type="ECO:0000313" key="7">
    <source>
        <dbReference type="EMBL" id="SDS21061.1"/>
    </source>
</evidence>
<keyword evidence="4 7" id="KW-0808">Transferase</keyword>
<dbReference type="CDD" id="cd02522">
    <property type="entry name" value="GT_2_like_a"/>
    <property type="match status" value="1"/>
</dbReference>
<dbReference type="AlphaFoldDB" id="A0A1H1QBZ4"/>
<evidence type="ECO:0000256" key="4">
    <source>
        <dbReference type="ARBA" id="ARBA00022679"/>
    </source>
</evidence>
<dbReference type="RefSeq" id="WP_092445041.1">
    <property type="nucleotide sequence ID" value="NZ_LT629774.1"/>
</dbReference>
<evidence type="ECO:0000313" key="8">
    <source>
        <dbReference type="Proteomes" id="UP000198963"/>
    </source>
</evidence>
<keyword evidence="3" id="KW-0328">Glycosyltransferase</keyword>
<protein>
    <submittedName>
        <fullName evidence="7">Transferase 2, rSAM/selenodomain-associated</fullName>
    </submittedName>
</protein>
<comment type="subcellular location">
    <subcellularLocation>
        <location evidence="1">Cell membrane</location>
    </subcellularLocation>
</comment>
<keyword evidence="5" id="KW-0472">Membrane</keyword>
<dbReference type="InterPro" id="IPR026461">
    <property type="entry name" value="Trfase_2_rSAM/seldom_assoc"/>
</dbReference>
<name>A0A1H1QBZ4_9FLAO</name>
<proteinExistence type="predicted"/>
<dbReference type="Pfam" id="PF00535">
    <property type="entry name" value="Glycos_transf_2"/>
    <property type="match status" value="2"/>
</dbReference>
<organism evidence="7 8">
    <name type="scientific">Winogradskyella sediminis</name>
    <dbReference type="NCBI Taxonomy" id="1382466"/>
    <lineage>
        <taxon>Bacteria</taxon>
        <taxon>Pseudomonadati</taxon>
        <taxon>Bacteroidota</taxon>
        <taxon>Flavobacteriia</taxon>
        <taxon>Flavobacteriales</taxon>
        <taxon>Flavobacteriaceae</taxon>
        <taxon>Winogradskyella</taxon>
    </lineage>
</organism>
<dbReference type="Gene3D" id="3.90.550.10">
    <property type="entry name" value="Spore Coat Polysaccharide Biosynthesis Protein SpsA, Chain A"/>
    <property type="match status" value="2"/>
</dbReference>
<dbReference type="Proteomes" id="UP000198963">
    <property type="component" value="Chromosome I"/>
</dbReference>
<sequence length="281" mass="32354">MISIIIPVLNEVDTIGNLLHHITQNASASNISEIIVVDGGSIDGTLNIISDFVTSSNSKQREELNREANKNVLDTKFQKRNFTRTDVQLCSDVIDTERSADFQNQSKILLINSKKGRAKQMNLGAKHATGSILYFLHADSFPPKNFDQLIINEVNKGNKAGCFRLQFDSNHWWLQLASWFTQFSWRACRGGDQSQFITKTLFNDIGGYDENYIIYEDNILINELYARNEYVVINKKIKTSARLYRKHGVWTLQYHFWTIYVKKWLGASADDLLAYYKKYVC</sequence>
<dbReference type="EMBL" id="LT629774">
    <property type="protein sequence ID" value="SDS21061.1"/>
    <property type="molecule type" value="Genomic_DNA"/>
</dbReference>
<gene>
    <name evidence="7" type="ORF">SAMN04489797_1105</name>
</gene>
<dbReference type="SUPFAM" id="SSF53448">
    <property type="entry name" value="Nucleotide-diphospho-sugar transferases"/>
    <property type="match status" value="1"/>
</dbReference>
<dbReference type="PANTHER" id="PTHR43646:SF2">
    <property type="entry name" value="GLYCOSYLTRANSFERASE 2-LIKE DOMAIN-CONTAINING PROTEIN"/>
    <property type="match status" value="1"/>
</dbReference>
<dbReference type="InterPro" id="IPR001173">
    <property type="entry name" value="Glyco_trans_2-like"/>
</dbReference>
<keyword evidence="8" id="KW-1185">Reference proteome</keyword>
<dbReference type="PANTHER" id="PTHR43646">
    <property type="entry name" value="GLYCOSYLTRANSFERASE"/>
    <property type="match status" value="1"/>
</dbReference>
<dbReference type="InterPro" id="IPR029044">
    <property type="entry name" value="Nucleotide-diphossugar_trans"/>
</dbReference>
<dbReference type="GO" id="GO:0005886">
    <property type="term" value="C:plasma membrane"/>
    <property type="evidence" value="ECO:0007669"/>
    <property type="project" value="UniProtKB-SubCell"/>
</dbReference>
<feature type="domain" description="Glycosyltransferase 2-like" evidence="6">
    <location>
        <begin position="3"/>
        <end position="59"/>
    </location>
</feature>
<dbReference type="STRING" id="1249933.SAMN04489797_1105"/>
<evidence type="ECO:0000256" key="5">
    <source>
        <dbReference type="ARBA" id="ARBA00023136"/>
    </source>
</evidence>
<evidence type="ECO:0000256" key="1">
    <source>
        <dbReference type="ARBA" id="ARBA00004236"/>
    </source>
</evidence>
<dbReference type="GO" id="GO:0016757">
    <property type="term" value="F:glycosyltransferase activity"/>
    <property type="evidence" value="ECO:0007669"/>
    <property type="project" value="UniProtKB-KW"/>
</dbReference>
<evidence type="ECO:0000259" key="6">
    <source>
        <dbReference type="Pfam" id="PF00535"/>
    </source>
</evidence>
<evidence type="ECO:0000256" key="3">
    <source>
        <dbReference type="ARBA" id="ARBA00022676"/>
    </source>
</evidence>
<feature type="domain" description="Glycosyltransferase 2-like" evidence="6">
    <location>
        <begin position="107"/>
        <end position="195"/>
    </location>
</feature>
<dbReference type="NCBIfam" id="TIGR04283">
    <property type="entry name" value="glyco_like_mftF"/>
    <property type="match status" value="1"/>
</dbReference>
<reference evidence="7 8" key="1">
    <citation type="submission" date="2016-10" db="EMBL/GenBank/DDBJ databases">
        <authorList>
            <person name="Varghese N."/>
            <person name="Submissions S."/>
        </authorList>
    </citation>
    <scope>NUCLEOTIDE SEQUENCE [LARGE SCALE GENOMIC DNA]</scope>
    <source>
        <strain evidence="7 8">RHA_55</strain>
    </source>
</reference>